<name>A0A382LHT3_9ZZZZ</name>
<dbReference type="EMBL" id="UINC01087105">
    <property type="protein sequence ID" value="SVC36180.1"/>
    <property type="molecule type" value="Genomic_DNA"/>
</dbReference>
<protein>
    <submittedName>
        <fullName evidence="1">Uncharacterized protein</fullName>
    </submittedName>
</protein>
<gene>
    <name evidence="1" type="ORF">METZ01_LOCUS289034</name>
</gene>
<feature type="non-terminal residue" evidence="1">
    <location>
        <position position="1"/>
    </location>
</feature>
<reference evidence="1" key="1">
    <citation type="submission" date="2018-05" db="EMBL/GenBank/DDBJ databases">
        <authorList>
            <person name="Lanie J.A."/>
            <person name="Ng W.-L."/>
            <person name="Kazmierczak K.M."/>
            <person name="Andrzejewski T.M."/>
            <person name="Davidsen T.M."/>
            <person name="Wayne K.J."/>
            <person name="Tettelin H."/>
            <person name="Glass J.I."/>
            <person name="Rusch D."/>
            <person name="Podicherti R."/>
            <person name="Tsui H.-C.T."/>
            <person name="Winkler M.E."/>
        </authorList>
    </citation>
    <scope>NUCLEOTIDE SEQUENCE</scope>
</reference>
<evidence type="ECO:0000313" key="1">
    <source>
        <dbReference type="EMBL" id="SVC36180.1"/>
    </source>
</evidence>
<dbReference type="AlphaFoldDB" id="A0A382LHT3"/>
<proteinExistence type="predicted"/>
<accession>A0A382LHT3</accession>
<sequence length="51" mass="6011">VSIIASYLVLVELGNSDGRQDADDRNYDQQFYECKTRTFRLHKKPFPLTNF</sequence>
<organism evidence="1">
    <name type="scientific">marine metagenome</name>
    <dbReference type="NCBI Taxonomy" id="408172"/>
    <lineage>
        <taxon>unclassified sequences</taxon>
        <taxon>metagenomes</taxon>
        <taxon>ecological metagenomes</taxon>
    </lineage>
</organism>